<dbReference type="PANTHER" id="PTHR33936:SF24">
    <property type="entry name" value="C2H2-TYPE DOMAIN-CONTAINING PROTEIN"/>
    <property type="match status" value="1"/>
</dbReference>
<feature type="domain" description="C2H2-type" evidence="2">
    <location>
        <begin position="64"/>
        <end position="92"/>
    </location>
</feature>
<accession>A0AAW1DAW4</accession>
<reference evidence="3 4" key="1">
    <citation type="submission" date="2022-12" db="EMBL/GenBank/DDBJ databases">
        <title>Chromosome-level genome assembly of true bugs.</title>
        <authorList>
            <person name="Ma L."/>
            <person name="Li H."/>
        </authorList>
    </citation>
    <scope>NUCLEOTIDE SEQUENCE [LARGE SCALE GENOMIC DNA]</scope>
    <source>
        <strain evidence="3">Lab_2022b</strain>
    </source>
</reference>
<evidence type="ECO:0000313" key="4">
    <source>
        <dbReference type="Proteomes" id="UP001461498"/>
    </source>
</evidence>
<dbReference type="SUPFAM" id="SSF57667">
    <property type="entry name" value="beta-beta-alpha zinc fingers"/>
    <property type="match status" value="1"/>
</dbReference>
<keyword evidence="1" id="KW-0863">Zinc-finger</keyword>
<gene>
    <name evidence="3" type="ORF">O3M35_007125</name>
</gene>
<dbReference type="InterPro" id="IPR013087">
    <property type="entry name" value="Znf_C2H2_type"/>
</dbReference>
<keyword evidence="1" id="KW-0862">Zinc</keyword>
<dbReference type="InterPro" id="IPR036236">
    <property type="entry name" value="Znf_C2H2_sf"/>
</dbReference>
<dbReference type="SMART" id="SM00355">
    <property type="entry name" value="ZnF_C2H2"/>
    <property type="match status" value="3"/>
</dbReference>
<dbReference type="AlphaFoldDB" id="A0AAW1DAW4"/>
<dbReference type="Proteomes" id="UP001461498">
    <property type="component" value="Unassembled WGS sequence"/>
</dbReference>
<dbReference type="PANTHER" id="PTHR33936">
    <property type="entry name" value="PROTEIN CBG17840"/>
    <property type="match status" value="1"/>
</dbReference>
<dbReference type="InterPro" id="IPR052797">
    <property type="entry name" value="RegFact_GeneExpr_CellDeath"/>
</dbReference>
<proteinExistence type="predicted"/>
<comment type="caution">
    <text evidence="3">The sequence shown here is derived from an EMBL/GenBank/DDBJ whole genome shotgun (WGS) entry which is preliminary data.</text>
</comment>
<evidence type="ECO:0000313" key="3">
    <source>
        <dbReference type="EMBL" id="KAK9507218.1"/>
    </source>
</evidence>
<dbReference type="EMBL" id="JAPXFL010000004">
    <property type="protein sequence ID" value="KAK9507218.1"/>
    <property type="molecule type" value="Genomic_DNA"/>
</dbReference>
<dbReference type="PROSITE" id="PS00028">
    <property type="entry name" value="ZINC_FINGER_C2H2_1"/>
    <property type="match status" value="2"/>
</dbReference>
<dbReference type="Gene3D" id="3.30.160.60">
    <property type="entry name" value="Classic Zinc Finger"/>
    <property type="match status" value="2"/>
</dbReference>
<keyword evidence="1" id="KW-0479">Metal-binding</keyword>
<dbReference type="GO" id="GO:0008270">
    <property type="term" value="F:zinc ion binding"/>
    <property type="evidence" value="ECO:0007669"/>
    <property type="project" value="UniProtKB-KW"/>
</dbReference>
<evidence type="ECO:0000256" key="1">
    <source>
        <dbReference type="PROSITE-ProRule" id="PRU00042"/>
    </source>
</evidence>
<keyword evidence="4" id="KW-1185">Reference proteome</keyword>
<feature type="domain" description="C2H2-type" evidence="2">
    <location>
        <begin position="26"/>
        <end position="54"/>
    </location>
</feature>
<evidence type="ECO:0000259" key="2">
    <source>
        <dbReference type="PROSITE" id="PS50157"/>
    </source>
</evidence>
<protein>
    <recommendedName>
        <fullName evidence="2">C2H2-type domain-containing protein</fullName>
    </recommendedName>
</protein>
<dbReference type="PROSITE" id="PS50157">
    <property type="entry name" value="ZINC_FINGER_C2H2_2"/>
    <property type="match status" value="2"/>
</dbReference>
<sequence length="587" mass="66965">MAMMDQSVEIVRNKKQDSDDCSRRLFTCKYCGSVYTQKTNLYRHIRQIHKSKGCLTLEQVPDYYSCTSCQCKFKTKSLLSFHEALLHPIRKGKLVIPCPVCEFSASKAELLAHYRDKHNVEIIIEEHNFKKALDFYLWKSNVERSTRTQYAKRQKHHVLVNGVIIDILYCHRDGFYRPEGRNLRCAKLKGTNKINGYCPAFMRVMTYADDRVSVLFLKSHFGHDYEIDRLALTKSERDSVASKIALGLPFDTILTELQCSKQERLRIITKKDLYNIEVSYNLSSLRERHVKCGNINVQHKDALEVPASYITVENNRWIIRSMSRQSVTYTVEPLTPDCDIDKCMLRCKLCECCGHYYRCSCTEQIPLVLMCKHKHIAHLTIKDSQVIIQADCRLTHPAQNNHCEQVLVSHPLATSSLAGITGTHPIPEPNIGQQQHQLLMDNCPPITTLVIQDLPNDTATLFVSANNEIDARKAAIRNQLADILQVVETSDIEEELHLIQSLLEPITQTIDSMKEPEEIVIPEAVQPACKQIRLDDETAAQYFSSATGITDSDTDNNIVVNPTLQSSVIDHQNNSILITYTLNQDTP</sequence>
<name>A0AAW1DAW4_9HEMI</name>
<organism evidence="3 4">
    <name type="scientific">Rhynocoris fuscipes</name>
    <dbReference type="NCBI Taxonomy" id="488301"/>
    <lineage>
        <taxon>Eukaryota</taxon>
        <taxon>Metazoa</taxon>
        <taxon>Ecdysozoa</taxon>
        <taxon>Arthropoda</taxon>
        <taxon>Hexapoda</taxon>
        <taxon>Insecta</taxon>
        <taxon>Pterygota</taxon>
        <taxon>Neoptera</taxon>
        <taxon>Paraneoptera</taxon>
        <taxon>Hemiptera</taxon>
        <taxon>Heteroptera</taxon>
        <taxon>Panheteroptera</taxon>
        <taxon>Cimicomorpha</taxon>
        <taxon>Reduviidae</taxon>
        <taxon>Harpactorinae</taxon>
        <taxon>Harpactorini</taxon>
        <taxon>Rhynocoris</taxon>
    </lineage>
</organism>